<dbReference type="AlphaFoldDB" id="A0A8C5CZ29"/>
<evidence type="ECO:0000313" key="8">
    <source>
        <dbReference type="Proteomes" id="UP000694546"/>
    </source>
</evidence>
<evidence type="ECO:0000256" key="4">
    <source>
        <dbReference type="ARBA" id="ARBA00022989"/>
    </source>
</evidence>
<evidence type="ECO:0000313" key="7">
    <source>
        <dbReference type="Ensembl" id="ENSGMOP00000067733.1"/>
    </source>
</evidence>
<dbReference type="GO" id="GO:0015095">
    <property type="term" value="F:magnesium ion transmembrane transporter activity"/>
    <property type="evidence" value="ECO:0007669"/>
    <property type="project" value="InterPro"/>
</dbReference>
<dbReference type="GeneTree" id="ENSGT00940000158233"/>
<keyword evidence="8" id="KW-1185">Reference proteome</keyword>
<protein>
    <submittedName>
        <fullName evidence="7">NIPA like domain containing 3</fullName>
    </submittedName>
</protein>
<evidence type="ECO:0000256" key="5">
    <source>
        <dbReference type="ARBA" id="ARBA00023136"/>
    </source>
</evidence>
<reference evidence="7" key="1">
    <citation type="submission" date="2025-08" db="UniProtKB">
        <authorList>
            <consortium name="Ensembl"/>
        </authorList>
    </citation>
    <scope>IDENTIFICATION</scope>
</reference>
<feature type="transmembrane region" description="Helical" evidence="6">
    <location>
        <begin position="283"/>
        <end position="304"/>
    </location>
</feature>
<feature type="transmembrane region" description="Helical" evidence="6">
    <location>
        <begin position="18"/>
        <end position="38"/>
    </location>
</feature>
<keyword evidence="3 6" id="KW-0812">Transmembrane</keyword>
<dbReference type="SUPFAM" id="SSF103473">
    <property type="entry name" value="MFS general substrate transporter"/>
    <property type="match status" value="1"/>
</dbReference>
<dbReference type="PANTHER" id="PTHR12570:SF14">
    <property type="entry name" value="NIPA-LIKE PROTEIN 3"/>
    <property type="match status" value="1"/>
</dbReference>
<feature type="transmembrane region" description="Helical" evidence="6">
    <location>
        <begin position="156"/>
        <end position="178"/>
    </location>
</feature>
<name>A0A8C5CZ29_GADMO</name>
<feature type="transmembrane region" description="Helical" evidence="6">
    <location>
        <begin position="224"/>
        <end position="244"/>
    </location>
</feature>
<evidence type="ECO:0000256" key="6">
    <source>
        <dbReference type="SAM" id="Phobius"/>
    </source>
</evidence>
<feature type="transmembrane region" description="Helical" evidence="6">
    <location>
        <begin position="87"/>
        <end position="105"/>
    </location>
</feature>
<evidence type="ECO:0000256" key="2">
    <source>
        <dbReference type="ARBA" id="ARBA00007230"/>
    </source>
</evidence>
<evidence type="ECO:0000256" key="3">
    <source>
        <dbReference type="ARBA" id="ARBA00022692"/>
    </source>
</evidence>
<dbReference type="InterPro" id="IPR036259">
    <property type="entry name" value="MFS_trans_sf"/>
</dbReference>
<proteinExistence type="inferred from homology"/>
<comment type="subcellular location">
    <subcellularLocation>
        <location evidence="1">Membrane</location>
        <topology evidence="1">Multi-pass membrane protein</topology>
    </subcellularLocation>
</comment>
<evidence type="ECO:0000256" key="1">
    <source>
        <dbReference type="ARBA" id="ARBA00004141"/>
    </source>
</evidence>
<keyword evidence="5 6" id="KW-0472">Membrane</keyword>
<keyword evidence="4 6" id="KW-1133">Transmembrane helix</keyword>
<dbReference type="Proteomes" id="UP000694546">
    <property type="component" value="Chromosome 5"/>
</dbReference>
<sequence>MEDLAYRRDIMKSYTDNLIGTLLAIFGNVLVSISLCVQKYSHLTLAGNKDPRAFYRTKTWWCGLILTCLGEGANFFSYAFAPISLVAPLNGVSVLTSSILGLIFLREKSKPKEFFRRFGLSFLGCISTVGGTYLFLTFGPNSHEKLQAENIVKHIVGWPVLLYLLLEIIMFCLLLYFYRQRNANYLAVILFLVALLGSVTVITVKAVSGMLVLTFEGTMQLTYPIFYVMFVCMVASVAFQARFLSEACQLHDSSMIASINYILSTCFALIAGATFFLEFNYEDILHICMFLLGCSACFVGVFFITRNRKRPKSFEPYVTMDMAKGLQKLFATYTSVENVGIYINGCVCVRVRVRERARKVTSLTFEVNLNIKVFNLKLISSPAVFSYENESGLAFIHCCFFYLARCADYPRPGPGDPARLQWLLLLWSSRKQ</sequence>
<dbReference type="GO" id="GO:0016020">
    <property type="term" value="C:membrane"/>
    <property type="evidence" value="ECO:0007669"/>
    <property type="project" value="UniProtKB-SubCell"/>
</dbReference>
<dbReference type="InterPro" id="IPR008521">
    <property type="entry name" value="Mg_trans_NIPA"/>
</dbReference>
<reference evidence="7" key="2">
    <citation type="submission" date="2025-09" db="UniProtKB">
        <authorList>
            <consortium name="Ensembl"/>
        </authorList>
    </citation>
    <scope>IDENTIFICATION</scope>
</reference>
<feature type="transmembrane region" description="Helical" evidence="6">
    <location>
        <begin position="59"/>
        <end position="81"/>
    </location>
</feature>
<comment type="similarity">
    <text evidence="2">Belongs to the NIPA family.</text>
</comment>
<organism evidence="7 8">
    <name type="scientific">Gadus morhua</name>
    <name type="common">Atlantic cod</name>
    <dbReference type="NCBI Taxonomy" id="8049"/>
    <lineage>
        <taxon>Eukaryota</taxon>
        <taxon>Metazoa</taxon>
        <taxon>Chordata</taxon>
        <taxon>Craniata</taxon>
        <taxon>Vertebrata</taxon>
        <taxon>Euteleostomi</taxon>
        <taxon>Actinopterygii</taxon>
        <taxon>Neopterygii</taxon>
        <taxon>Teleostei</taxon>
        <taxon>Neoteleostei</taxon>
        <taxon>Acanthomorphata</taxon>
        <taxon>Zeiogadaria</taxon>
        <taxon>Gadariae</taxon>
        <taxon>Gadiformes</taxon>
        <taxon>Gadoidei</taxon>
        <taxon>Gadidae</taxon>
        <taxon>Gadus</taxon>
    </lineage>
</organism>
<dbReference type="Ensembl" id="ENSGMOT00000040379.1">
    <property type="protein sequence ID" value="ENSGMOP00000067733.1"/>
    <property type="gene ID" value="ENSGMOG00000002212.2"/>
</dbReference>
<dbReference type="PANTHER" id="PTHR12570">
    <property type="match status" value="1"/>
</dbReference>
<dbReference type="Pfam" id="PF05653">
    <property type="entry name" value="Mg_trans_NIPA"/>
    <property type="match status" value="1"/>
</dbReference>
<accession>A0A8C5CZ29</accession>
<feature type="transmembrane region" description="Helical" evidence="6">
    <location>
        <begin position="185"/>
        <end position="204"/>
    </location>
</feature>
<feature type="transmembrane region" description="Helical" evidence="6">
    <location>
        <begin position="117"/>
        <end position="136"/>
    </location>
</feature>
<feature type="transmembrane region" description="Helical" evidence="6">
    <location>
        <begin position="256"/>
        <end position="277"/>
    </location>
</feature>